<proteinExistence type="predicted"/>
<evidence type="ECO:0000313" key="7">
    <source>
        <dbReference type="EMBL" id="CAI4064354.1"/>
    </source>
</evidence>
<feature type="coiled-coil region" evidence="4">
    <location>
        <begin position="881"/>
        <end position="954"/>
    </location>
</feature>
<keyword evidence="3" id="KW-0539">Nucleus</keyword>
<evidence type="ECO:0000256" key="1">
    <source>
        <dbReference type="ARBA" id="ARBA00004123"/>
    </source>
</evidence>
<dbReference type="RefSeq" id="XP_056088332.1">
    <property type="nucleotide sequence ID" value="XM_056228630.1"/>
</dbReference>
<feature type="coiled-coil region" evidence="4">
    <location>
        <begin position="423"/>
        <end position="457"/>
    </location>
</feature>
<feature type="region of interest" description="Disordered" evidence="5">
    <location>
        <begin position="1645"/>
        <end position="1680"/>
    </location>
</feature>
<feature type="region of interest" description="Disordered" evidence="5">
    <location>
        <begin position="109"/>
        <end position="135"/>
    </location>
</feature>
<comment type="subcellular location">
    <subcellularLocation>
        <location evidence="1">Nucleus</location>
    </subcellularLocation>
</comment>
<dbReference type="Pfam" id="PF25785">
    <property type="entry name" value="TPR"/>
    <property type="match status" value="1"/>
</dbReference>
<protein>
    <recommendedName>
        <fullName evidence="6">NUA/TPR/MLP1-2-like domain-containing protein</fullName>
    </recommendedName>
</protein>
<dbReference type="GO" id="GO:0006406">
    <property type="term" value="P:mRNA export from nucleus"/>
    <property type="evidence" value="ECO:0007669"/>
    <property type="project" value="TreeGrafter"/>
</dbReference>
<feature type="coiled-coil region" evidence="4">
    <location>
        <begin position="780"/>
        <end position="853"/>
    </location>
</feature>
<dbReference type="GO" id="GO:0017056">
    <property type="term" value="F:structural constituent of nuclear pore"/>
    <property type="evidence" value="ECO:0007669"/>
    <property type="project" value="TreeGrafter"/>
</dbReference>
<feature type="compositionally biased region" description="Polar residues" evidence="5">
    <location>
        <begin position="1512"/>
        <end position="1521"/>
    </location>
</feature>
<feature type="coiled-coil region" evidence="4">
    <location>
        <begin position="519"/>
        <end position="557"/>
    </location>
</feature>
<feature type="coiled-coil region" evidence="4">
    <location>
        <begin position="1119"/>
        <end position="1146"/>
    </location>
</feature>
<evidence type="ECO:0000256" key="3">
    <source>
        <dbReference type="ARBA" id="ARBA00023242"/>
    </source>
</evidence>
<evidence type="ECO:0000256" key="2">
    <source>
        <dbReference type="ARBA" id="ARBA00023054"/>
    </source>
</evidence>
<dbReference type="GO" id="GO:0005643">
    <property type="term" value="C:nuclear pore"/>
    <property type="evidence" value="ECO:0007669"/>
    <property type="project" value="TreeGrafter"/>
</dbReference>
<feature type="compositionally biased region" description="Polar residues" evidence="5">
    <location>
        <begin position="1648"/>
        <end position="1662"/>
    </location>
</feature>
<dbReference type="InterPro" id="IPR057974">
    <property type="entry name" value="NUA/TPR/MLP1-2-like_dom"/>
</dbReference>
<feature type="region of interest" description="Disordered" evidence="5">
    <location>
        <begin position="1492"/>
        <end position="1524"/>
    </location>
</feature>
<feature type="domain" description="NUA/TPR/MLP1-2-like" evidence="6">
    <location>
        <begin position="438"/>
        <end position="544"/>
    </location>
</feature>
<feature type="compositionally biased region" description="Basic and acidic residues" evidence="5">
    <location>
        <begin position="1550"/>
        <end position="1562"/>
    </location>
</feature>
<keyword evidence="8" id="KW-1185">Reference proteome</keyword>
<evidence type="ECO:0000313" key="8">
    <source>
        <dbReference type="Proteomes" id="UP001162087"/>
    </source>
</evidence>
<dbReference type="Proteomes" id="UP001162087">
    <property type="component" value="Chromosome 9"/>
</dbReference>
<feature type="coiled-coil region" evidence="4">
    <location>
        <begin position="979"/>
        <end position="1038"/>
    </location>
</feature>
<accession>A0AA35JM06</accession>
<evidence type="ECO:0000256" key="4">
    <source>
        <dbReference type="SAM" id="Coils"/>
    </source>
</evidence>
<name>A0AA35JM06_SACK1</name>
<dbReference type="PANTHER" id="PTHR18898">
    <property type="entry name" value="NUCLEOPROTEIN TPR-RELATED"/>
    <property type="match status" value="1"/>
</dbReference>
<gene>
    <name evidence="7" type="primary">SKDI09G0220</name>
    <name evidence="7" type="ORF">SKDI_09G0220</name>
</gene>
<feature type="coiled-coil region" evidence="4">
    <location>
        <begin position="1188"/>
        <end position="1339"/>
    </location>
</feature>
<evidence type="ECO:0000259" key="6">
    <source>
        <dbReference type="Pfam" id="PF25785"/>
    </source>
</evidence>
<feature type="coiled-coil region" evidence="4">
    <location>
        <begin position="213"/>
        <end position="268"/>
    </location>
</feature>
<evidence type="ECO:0000256" key="5">
    <source>
        <dbReference type="SAM" id="MobiDB-lite"/>
    </source>
</evidence>
<dbReference type="PANTHER" id="PTHR18898:SF2">
    <property type="entry name" value="NUCLEOPROTEIN TPR"/>
    <property type="match status" value="1"/>
</dbReference>
<feature type="coiled-coil region" evidence="4">
    <location>
        <begin position="1376"/>
        <end position="1406"/>
    </location>
</feature>
<reference evidence="7" key="1">
    <citation type="submission" date="2022-10" db="EMBL/GenBank/DDBJ databases">
        <authorList>
            <person name="Byrne P K."/>
        </authorList>
    </citation>
    <scope>NUCLEOTIDE SEQUENCE</scope>
    <source>
        <strain evidence="7">IFO1802</strain>
    </source>
</reference>
<dbReference type="EMBL" id="OX365904">
    <property type="protein sequence ID" value="CAI4064354.1"/>
    <property type="molecule type" value="Genomic_DNA"/>
</dbReference>
<feature type="compositionally biased region" description="Basic and acidic residues" evidence="5">
    <location>
        <begin position="1663"/>
        <end position="1680"/>
    </location>
</feature>
<sequence>MEDKISEFLHVPSESLRGIKHSALKRLYKKIGEFERSEKEVTKLNVFVDEIKSQYYTRISKLTKLLNESSEEKVINSKVMNRLQDQLKEERSRHTRKIDALNKQLNASHETIKKLEDEEGAKEEASSWQDGLRNDDSTKHVLDKENKLLQRKLLEMENILQVCKSNAVSLQFKYDTASQEKELWLQNKKWTEERLSSCNQKALVDEVTKTSYLQNLEEKLNQTQTENESVSTYNKFLLDQNKKLSHLVEEKLLEIKNLKDTANTEKSEFSKEMTLQKKMNDLLRSQLTSFERGHSLRPKEKGDDKLCKNPEHIDVAEELIDAKLKLEKSKEECQLLKNIVSDCIEENGTTVNTNTAAPTVGKLFSNIKTLKRQLVKERSQKFQVQNQLKDFVLELEHKTPALVSFKERTELLEHELKCSTELLETMSLAKRKDEKKLTSLEQKINSYEANIHSLVRQRLDLARQVKILLSNISAIQTTTSPLSNDELMSLRKLLESENTVNERDSQIIITEKLVEFKNIDELQEKNMELLDCIRILADKLETNEGEADKTVAKIENQTIKEAKEAIIEMESINSKLALRVNILTRERDSYKLLASANDNKTHADTEGITEATYEKKIRELQSKLSSTRVESSAIIQNLNGQLLTYKKSQTDGKIALQEFENFKVLVAEKEAMLQERINHLKTQLEKQRLSAAPPVQDYKYSNLTDLSHSENKIGSLKYEISNLKKENTGLIAMKESLTRDLERCCKEKMQLHVKLSESETSHNEQNLIFGSKELQYSTRIKVLEKNLKELNVRLESKEQEIKTLQSSKNSQLKWAQNTIDDTEKNLKSVSAELSNKETTIGRLSLEIENLGNELRMTKLQYKFLSNTSDTNTLEPTLRKELKQTQIELKDAHSQIKAYEEIISTNENVLKELNGELKKAKEDCETKIQLENKEKGAKEEELSHLRKELDEIRCLQPKLREGASYLVLQSEKVGDQAQRIQEMKNKIDKMAAIIEAYQKEESSQYQSELKTNKDLSEWVMRLEKEAFDYQTELKKTKKSLYSTQELLDRHEKKWMEEKADYERELISNIEQTESLRVENSVLIEKIDGATEGSNSNEKYLELVSLFSNLRHERSSLETKLTTCKRDLALLRQKNASLEKSIGDLQRANTVPRNKVQCPAVIIDEYEKIIKEIAQVNILRENNAILHKSLKNVTEKNEAIYKELINMQEEISRLQGHLIQTKEQVSINANKVLAYESEIEQCKQRYQDLSQQQKLTHKNETEKLHNVIGDLEVKLLNVQNANADLENKFNRLKKQAHEKLDASKKQQTALTNELNELKETKDKLEENLHNEESKVVDLELKLKEHGLQVGEVSKDHDSIAFKPFVEEIESLKKELQVFRNANDASDAFEKIKNNMEEEKNKIIDEKTKDFEKKLQDAVNKSKSNESEVENSEHIEALKKEWLKEYEEETVKRIKEAEENLKKRIRLPSEERIQKIISKRKGELEQEFERKLKENNKSLVFSGSNEEEAEDELWNSPSKGSSEKPSVVTDLIKQKNIKLQEQLKNVKNAVTFNDKRPKSENKENNIPDSAAADNRVPSAFSFGKPLFSSNTSSFQSFHNPFTPSAANFSTDGSLPTFNIKSAFAAGTAGNTLKTSDPANVGINEAKVMEIGNTSKRPIQSDTSSDPDSKKFKESPENDLAPKD</sequence>
<organism evidence="7 8">
    <name type="scientific">Saccharomyces kudriavzevii (strain ATCC MYA-4449 / AS 2.2408 / CBS 8840 / NBRC 1802 / NCYC 2889)</name>
    <name type="common">Yeast</name>
    <dbReference type="NCBI Taxonomy" id="226230"/>
    <lineage>
        <taxon>Eukaryota</taxon>
        <taxon>Fungi</taxon>
        <taxon>Dikarya</taxon>
        <taxon>Ascomycota</taxon>
        <taxon>Saccharomycotina</taxon>
        <taxon>Saccharomycetes</taxon>
        <taxon>Saccharomycetales</taxon>
        <taxon>Saccharomycetaceae</taxon>
        <taxon>Saccharomyces</taxon>
    </lineage>
</organism>
<dbReference type="GeneID" id="80924632"/>
<feature type="region of interest" description="Disordered" evidence="5">
    <location>
        <begin position="1545"/>
        <end position="1572"/>
    </location>
</feature>
<keyword evidence="2 4" id="KW-0175">Coiled coil</keyword>